<evidence type="ECO:0000256" key="3">
    <source>
        <dbReference type="ARBA" id="ARBA00007812"/>
    </source>
</evidence>
<feature type="domain" description="Thiamine pyrophosphate enzyme central" evidence="15">
    <location>
        <begin position="230"/>
        <end position="364"/>
    </location>
</feature>
<dbReference type="PANTHER" id="PTHR18968">
    <property type="entry name" value="THIAMINE PYROPHOSPHATE ENZYMES"/>
    <property type="match status" value="1"/>
</dbReference>
<proteinExistence type="inferred from homology"/>
<sequence length="611" mass="67084">MTQTTQSPNMTGHTQTKDAAAHFRELQDTIARGEIAMMSGAEMLVQALIDEGVEYIFGYPGGAVLHIYDALFKQDKIEHILVRHEQAAGHMADAYSRTTGKTGVVLATSGPGATNTVTAIATAYMDSIPMVVLAGQVPSSLIGDDAFQECDMVGISRPIVKHSFQVRHAEEIPTIIKKAFYIAGSGRPGPVVVDIPKDMTNPSDKFAYVMPQTVNIRSYQPTNKGHGGQIKKAIETLLSAKRPVLYSGGGVVLGNASEELRQLADLLKLPVTNTLMGLGAYPGSGEQFIGMLGMHGTYEANMTMHHADVILAVGARFDDRVTNNVKKFCPNATIIHIDVDPASISKTITAHIPIVGDVKLVLNEMLALLSETDKRIDEHALNDWWQQINEWRKRHGLRYGEDDMTAKTHAIKPQHVVETLYKLTNGEAIITSDVGQHQMFAALYYKYDEPRQWLNSGGLGTMGVGLPYAMAAKLARPEKTVVCITGEGSIQMNIQELSTCLQYNLPVKILNLNNAQLGMVKQWQDMLYEGRHAQSYMKSLPDFVKLAESYGHKGVKITNPATMEAELAAALALEDQLVFIDVYVDKGEHVYPMQVAGQSMRDMWLSKGERT</sequence>
<dbReference type="GO" id="GO:0050660">
    <property type="term" value="F:flavin adenine dinucleotide binding"/>
    <property type="evidence" value="ECO:0007669"/>
    <property type="project" value="InterPro"/>
</dbReference>
<dbReference type="InterPro" id="IPR045229">
    <property type="entry name" value="TPP_enz"/>
</dbReference>
<dbReference type="Gene3D" id="3.40.50.1220">
    <property type="entry name" value="TPP-binding domain"/>
    <property type="match status" value="1"/>
</dbReference>
<evidence type="ECO:0000256" key="5">
    <source>
        <dbReference type="ARBA" id="ARBA00022605"/>
    </source>
</evidence>
<dbReference type="EMBL" id="LXHC01000004">
    <property type="protein sequence ID" value="OAU98083.1"/>
    <property type="molecule type" value="Genomic_DNA"/>
</dbReference>
<dbReference type="GO" id="GO:0009099">
    <property type="term" value="P:L-valine biosynthetic process"/>
    <property type="evidence" value="ECO:0007669"/>
    <property type="project" value="UniProtKB-UniPathway"/>
</dbReference>
<dbReference type="EC" id="2.2.1.6" evidence="4 14"/>
<name>A0A198UNJ6_MORCA</name>
<comment type="similarity">
    <text evidence="3 14">Belongs to the TPP enzyme family.</text>
</comment>
<comment type="catalytic activity">
    <reaction evidence="13 14">
        <text>2 pyruvate + H(+) = (2S)-2-acetolactate + CO2</text>
        <dbReference type="Rhea" id="RHEA:25249"/>
        <dbReference type="ChEBI" id="CHEBI:15361"/>
        <dbReference type="ChEBI" id="CHEBI:15378"/>
        <dbReference type="ChEBI" id="CHEBI:16526"/>
        <dbReference type="ChEBI" id="CHEBI:58476"/>
        <dbReference type="EC" id="2.2.1.6"/>
    </reaction>
</comment>
<keyword evidence="6" id="KW-0285">Flavoprotein</keyword>
<reference evidence="18 19" key="1">
    <citation type="journal article" date="2016" name="Genome Biol. Evol.">
        <title>Comparative Genomic Analyses of the Moraxella catarrhalis Serosensitive and Seroresistant Lineages Demonstrate Their Independent Evolution.</title>
        <authorList>
            <person name="Earl J.P."/>
            <person name="de Vries S.P."/>
            <person name="Ahmed A."/>
            <person name="Powell E."/>
            <person name="Schultz M.P."/>
            <person name="Hermans P.W."/>
            <person name="Hill D.J."/>
            <person name="Zhou Z."/>
            <person name="Constantinidou C.I."/>
            <person name="Hu F.Z."/>
            <person name="Bootsma H.J."/>
            <person name="Ehrlich G.D."/>
        </authorList>
    </citation>
    <scope>NUCLEOTIDE SEQUENCE [LARGE SCALE GENOMIC DNA]</scope>
    <source>
        <strain evidence="18 19">Z7542</strain>
    </source>
</reference>
<dbReference type="GO" id="GO:0030976">
    <property type="term" value="F:thiamine pyrophosphate binding"/>
    <property type="evidence" value="ECO:0007669"/>
    <property type="project" value="UniProtKB-UniRule"/>
</dbReference>
<dbReference type="InterPro" id="IPR012001">
    <property type="entry name" value="Thiamin_PyroP_enz_TPP-bd_dom"/>
</dbReference>
<dbReference type="Proteomes" id="UP000078228">
    <property type="component" value="Unassembled WGS sequence"/>
</dbReference>
<evidence type="ECO:0000256" key="8">
    <source>
        <dbReference type="ARBA" id="ARBA00022723"/>
    </source>
</evidence>
<dbReference type="Gene3D" id="3.40.50.970">
    <property type="match status" value="2"/>
</dbReference>
<evidence type="ECO:0000256" key="6">
    <source>
        <dbReference type="ARBA" id="ARBA00022630"/>
    </source>
</evidence>
<evidence type="ECO:0000313" key="18">
    <source>
        <dbReference type="EMBL" id="OAU98083.1"/>
    </source>
</evidence>
<evidence type="ECO:0000256" key="13">
    <source>
        <dbReference type="ARBA" id="ARBA00048670"/>
    </source>
</evidence>
<dbReference type="InterPro" id="IPR012000">
    <property type="entry name" value="Thiamin_PyroP_enz_cen_dom"/>
</dbReference>
<dbReference type="Pfam" id="PF02776">
    <property type="entry name" value="TPP_enzyme_N"/>
    <property type="match status" value="1"/>
</dbReference>
<dbReference type="UniPathway" id="UPA00047">
    <property type="reaction ID" value="UER00055"/>
</dbReference>
<keyword evidence="19" id="KW-1185">Reference proteome</keyword>
<feature type="domain" description="Thiamine pyrophosphate enzyme N-terminal TPP-binding" evidence="17">
    <location>
        <begin position="38"/>
        <end position="153"/>
    </location>
</feature>
<keyword evidence="7 14" id="KW-0808">Transferase</keyword>
<dbReference type="NCBIfam" id="TIGR00118">
    <property type="entry name" value="acolac_lg"/>
    <property type="match status" value="1"/>
</dbReference>
<dbReference type="eggNOG" id="COG0028">
    <property type="taxonomic scope" value="Bacteria"/>
</dbReference>
<evidence type="ECO:0000256" key="4">
    <source>
        <dbReference type="ARBA" id="ARBA00013145"/>
    </source>
</evidence>
<gene>
    <name evidence="18" type="ORF">AO384_0330</name>
</gene>
<evidence type="ECO:0000256" key="9">
    <source>
        <dbReference type="ARBA" id="ARBA00022827"/>
    </source>
</evidence>
<dbReference type="CDD" id="cd07035">
    <property type="entry name" value="TPP_PYR_POX_like"/>
    <property type="match status" value="1"/>
</dbReference>
<keyword evidence="9" id="KW-0274">FAD</keyword>
<keyword evidence="10 14" id="KW-0460">Magnesium</keyword>
<comment type="pathway">
    <text evidence="1 14">Amino-acid biosynthesis; L-isoleucine biosynthesis; L-isoleucine from 2-oxobutanoate: step 1/4.</text>
</comment>
<evidence type="ECO:0000259" key="15">
    <source>
        <dbReference type="Pfam" id="PF00205"/>
    </source>
</evidence>
<keyword evidence="12 14" id="KW-0100">Branched-chain amino acid biosynthesis</keyword>
<evidence type="ECO:0000256" key="1">
    <source>
        <dbReference type="ARBA" id="ARBA00004974"/>
    </source>
</evidence>
<dbReference type="InterPro" id="IPR029035">
    <property type="entry name" value="DHS-like_NAD/FAD-binding_dom"/>
</dbReference>
<dbReference type="SUPFAM" id="SSF52467">
    <property type="entry name" value="DHS-like NAD/FAD-binding domain"/>
    <property type="match status" value="1"/>
</dbReference>
<dbReference type="AlphaFoldDB" id="A0A198UNJ6"/>
<comment type="cofactor">
    <cofactor evidence="14">
        <name>thiamine diphosphate</name>
        <dbReference type="ChEBI" id="CHEBI:58937"/>
    </cofactor>
    <text evidence="14">Binds 1 thiamine pyrophosphate per subunit.</text>
</comment>
<dbReference type="InterPro" id="IPR039368">
    <property type="entry name" value="AHAS_TPP"/>
</dbReference>
<keyword evidence="8 14" id="KW-0479">Metal-binding</keyword>
<dbReference type="SUPFAM" id="SSF52518">
    <property type="entry name" value="Thiamin diphosphate-binding fold (THDP-binding)"/>
    <property type="match status" value="2"/>
</dbReference>
<dbReference type="OrthoDB" id="9785953at2"/>
<dbReference type="Pfam" id="PF00205">
    <property type="entry name" value="TPP_enzyme_M"/>
    <property type="match status" value="1"/>
</dbReference>
<dbReference type="FunFam" id="3.40.50.970:FF:000016">
    <property type="entry name" value="Acetolactate synthase"/>
    <property type="match status" value="1"/>
</dbReference>
<evidence type="ECO:0000259" key="16">
    <source>
        <dbReference type="Pfam" id="PF02775"/>
    </source>
</evidence>
<dbReference type="PANTHER" id="PTHR18968:SF13">
    <property type="entry name" value="ACETOLACTATE SYNTHASE CATALYTIC SUBUNIT, MITOCHONDRIAL"/>
    <property type="match status" value="1"/>
</dbReference>
<accession>A0A198UNJ6</accession>
<dbReference type="FunFam" id="3.40.50.1220:FF:000008">
    <property type="entry name" value="Acetolactate synthase"/>
    <property type="match status" value="1"/>
</dbReference>
<dbReference type="GO" id="GO:0005948">
    <property type="term" value="C:acetolactate synthase complex"/>
    <property type="evidence" value="ECO:0007669"/>
    <property type="project" value="TreeGrafter"/>
</dbReference>
<keyword evidence="5 14" id="KW-0028">Amino-acid biosynthesis</keyword>
<evidence type="ECO:0000256" key="10">
    <source>
        <dbReference type="ARBA" id="ARBA00022842"/>
    </source>
</evidence>
<evidence type="ECO:0000313" key="19">
    <source>
        <dbReference type="Proteomes" id="UP000078228"/>
    </source>
</evidence>
<dbReference type="InterPro" id="IPR011766">
    <property type="entry name" value="TPP_enzyme_TPP-bd"/>
</dbReference>
<evidence type="ECO:0000256" key="2">
    <source>
        <dbReference type="ARBA" id="ARBA00005025"/>
    </source>
</evidence>
<dbReference type="NCBIfam" id="NF005058">
    <property type="entry name" value="PRK06466.1"/>
    <property type="match status" value="1"/>
</dbReference>
<evidence type="ECO:0000256" key="14">
    <source>
        <dbReference type="RuleBase" id="RU003591"/>
    </source>
</evidence>
<dbReference type="UniPathway" id="UPA00049">
    <property type="reaction ID" value="UER00059"/>
</dbReference>
<dbReference type="Pfam" id="PF02775">
    <property type="entry name" value="TPP_enzyme_C"/>
    <property type="match status" value="1"/>
</dbReference>
<dbReference type="GO" id="GO:0009097">
    <property type="term" value="P:isoleucine biosynthetic process"/>
    <property type="evidence" value="ECO:0007669"/>
    <property type="project" value="UniProtKB-UniPathway"/>
</dbReference>
<organism evidence="18 19">
    <name type="scientific">Moraxella catarrhalis</name>
    <name type="common">Branhamella catarrhalis</name>
    <dbReference type="NCBI Taxonomy" id="480"/>
    <lineage>
        <taxon>Bacteria</taxon>
        <taxon>Pseudomonadati</taxon>
        <taxon>Pseudomonadota</taxon>
        <taxon>Gammaproteobacteria</taxon>
        <taxon>Moraxellales</taxon>
        <taxon>Moraxellaceae</taxon>
        <taxon>Moraxella</taxon>
    </lineage>
</organism>
<evidence type="ECO:0000256" key="12">
    <source>
        <dbReference type="ARBA" id="ARBA00023304"/>
    </source>
</evidence>
<dbReference type="InterPro" id="IPR029061">
    <property type="entry name" value="THDP-binding"/>
</dbReference>
<comment type="cofactor">
    <cofactor evidence="14">
        <name>Mg(2+)</name>
        <dbReference type="ChEBI" id="CHEBI:18420"/>
    </cofactor>
    <text evidence="14">Binds 1 Mg(2+) ion per subunit.</text>
</comment>
<comment type="caution">
    <text evidence="18">The sequence shown here is derived from an EMBL/GenBank/DDBJ whole genome shotgun (WGS) entry which is preliminary data.</text>
</comment>
<evidence type="ECO:0000259" key="17">
    <source>
        <dbReference type="Pfam" id="PF02776"/>
    </source>
</evidence>
<feature type="domain" description="Thiamine pyrophosphate enzyme TPP-binding" evidence="16">
    <location>
        <begin position="433"/>
        <end position="582"/>
    </location>
</feature>
<evidence type="ECO:0000256" key="11">
    <source>
        <dbReference type="ARBA" id="ARBA00023052"/>
    </source>
</evidence>
<dbReference type="FunFam" id="3.40.50.970:FF:000007">
    <property type="entry name" value="Acetolactate synthase"/>
    <property type="match status" value="1"/>
</dbReference>
<dbReference type="GO" id="GO:0000287">
    <property type="term" value="F:magnesium ion binding"/>
    <property type="evidence" value="ECO:0007669"/>
    <property type="project" value="UniProtKB-UniRule"/>
</dbReference>
<dbReference type="GO" id="GO:0003984">
    <property type="term" value="F:acetolactate synthase activity"/>
    <property type="evidence" value="ECO:0007669"/>
    <property type="project" value="UniProtKB-EC"/>
</dbReference>
<dbReference type="CDD" id="cd02015">
    <property type="entry name" value="TPP_AHAS"/>
    <property type="match status" value="1"/>
</dbReference>
<dbReference type="InterPro" id="IPR012846">
    <property type="entry name" value="Acetolactate_synth_lsu"/>
</dbReference>
<comment type="pathway">
    <text evidence="2 14">Amino-acid biosynthesis; L-valine biosynthesis; L-valine from pyruvate: step 1/4.</text>
</comment>
<protein>
    <recommendedName>
        <fullName evidence="4 14">Acetolactate synthase</fullName>
        <ecNumber evidence="4 14">2.2.1.6</ecNumber>
    </recommendedName>
</protein>
<keyword evidence="11 14" id="KW-0786">Thiamine pyrophosphate</keyword>
<evidence type="ECO:0000256" key="7">
    <source>
        <dbReference type="ARBA" id="ARBA00022679"/>
    </source>
</evidence>
<dbReference type="PATRIC" id="fig|480.237.peg.995"/>